<evidence type="ECO:0000256" key="4">
    <source>
        <dbReference type="ARBA" id="ARBA00022475"/>
    </source>
</evidence>
<accession>A0A0K9PPY8</accession>
<comment type="caution">
    <text evidence="8">The sequence shown here is derived from an EMBL/GenBank/DDBJ whole genome shotgun (WGS) entry which is preliminary data.</text>
</comment>
<comment type="similarity">
    <text evidence="2">Belongs to the BIG GRAIN 1 (BG1) plant protein family.</text>
</comment>
<dbReference type="Proteomes" id="UP000036987">
    <property type="component" value="Unassembled WGS sequence"/>
</dbReference>
<evidence type="ECO:0000313" key="8">
    <source>
        <dbReference type="EMBL" id="KMZ71108.1"/>
    </source>
</evidence>
<dbReference type="OMA" id="HWLYARS"/>
<name>A0A0K9PPY8_ZOSMR</name>
<dbReference type="PANTHER" id="PTHR33541:SF28">
    <property type="entry name" value="PROTEIN BIG GRAIN 1-LIKE A"/>
    <property type="match status" value="1"/>
</dbReference>
<proteinExistence type="inferred from homology"/>
<keyword evidence="4" id="KW-1003">Cell membrane</keyword>
<feature type="region of interest" description="Disordered" evidence="7">
    <location>
        <begin position="32"/>
        <end position="117"/>
    </location>
</feature>
<keyword evidence="3" id="KW-0813">Transport</keyword>
<evidence type="ECO:0000256" key="7">
    <source>
        <dbReference type="SAM" id="MobiDB-lite"/>
    </source>
</evidence>
<feature type="compositionally biased region" description="Polar residues" evidence="7">
    <location>
        <begin position="35"/>
        <end position="59"/>
    </location>
</feature>
<reference evidence="9" key="1">
    <citation type="journal article" date="2016" name="Nature">
        <title>The genome of the seagrass Zostera marina reveals angiosperm adaptation to the sea.</title>
        <authorList>
            <person name="Olsen J.L."/>
            <person name="Rouze P."/>
            <person name="Verhelst B."/>
            <person name="Lin Y.-C."/>
            <person name="Bayer T."/>
            <person name="Collen J."/>
            <person name="Dattolo E."/>
            <person name="De Paoli E."/>
            <person name="Dittami S."/>
            <person name="Maumus F."/>
            <person name="Michel G."/>
            <person name="Kersting A."/>
            <person name="Lauritano C."/>
            <person name="Lohaus R."/>
            <person name="Toepel M."/>
            <person name="Tonon T."/>
            <person name="Vanneste K."/>
            <person name="Amirebrahimi M."/>
            <person name="Brakel J."/>
            <person name="Bostroem C."/>
            <person name="Chovatia M."/>
            <person name="Grimwood J."/>
            <person name="Jenkins J.W."/>
            <person name="Jueterbock A."/>
            <person name="Mraz A."/>
            <person name="Stam W.T."/>
            <person name="Tice H."/>
            <person name="Bornberg-Bauer E."/>
            <person name="Green P.J."/>
            <person name="Pearson G.A."/>
            <person name="Procaccini G."/>
            <person name="Duarte C.M."/>
            <person name="Schmutz J."/>
            <person name="Reusch T.B.H."/>
            <person name="Van de Peer Y."/>
        </authorList>
    </citation>
    <scope>NUCLEOTIDE SEQUENCE [LARGE SCALE GENOMIC DNA]</scope>
    <source>
        <strain evidence="9">cv. Finnish</strain>
    </source>
</reference>
<dbReference type="InterPro" id="IPR039621">
    <property type="entry name" value="BG1-like"/>
</dbReference>
<feature type="compositionally biased region" description="Basic residues" evidence="7">
    <location>
        <begin position="102"/>
        <end position="111"/>
    </location>
</feature>
<evidence type="ECO:0000313" key="9">
    <source>
        <dbReference type="Proteomes" id="UP000036987"/>
    </source>
</evidence>
<feature type="compositionally biased region" description="Low complexity" evidence="7">
    <location>
        <begin position="82"/>
        <end position="92"/>
    </location>
</feature>
<dbReference type="OrthoDB" id="680041at2759"/>
<sequence length="256" mass="28575">MERNNTHRRLTPSFSSILLHAIDRSIDEADGIGNTRVQTPCTCNRSRSNSTTPAAATYNQQQQQYGGTRNPKLRVKEKRFSSSEAESSVGGSLVDVSPTNKQKNKQKKKKQDSKSLGNRFRASKLYAEIKKAKPPVSPGSRLASFVNQLFTSTGKTTTTNQNLIDRYRSYSTTSSSSYLNKALSSKSLNNSKLTVRVDEEIVMDDDETRSYCSSSDLFELENLTGVGALDNYTNELPVYETTHLQTNRVIARRLIV</sequence>
<evidence type="ECO:0000256" key="2">
    <source>
        <dbReference type="ARBA" id="ARBA00010067"/>
    </source>
</evidence>
<organism evidence="8 9">
    <name type="scientific">Zostera marina</name>
    <name type="common">Eelgrass</name>
    <dbReference type="NCBI Taxonomy" id="29655"/>
    <lineage>
        <taxon>Eukaryota</taxon>
        <taxon>Viridiplantae</taxon>
        <taxon>Streptophyta</taxon>
        <taxon>Embryophyta</taxon>
        <taxon>Tracheophyta</taxon>
        <taxon>Spermatophyta</taxon>
        <taxon>Magnoliopsida</taxon>
        <taxon>Liliopsida</taxon>
        <taxon>Zosteraceae</taxon>
        <taxon>Zostera</taxon>
    </lineage>
</organism>
<dbReference type="AlphaFoldDB" id="A0A0K9PPY8"/>
<dbReference type="EMBL" id="LFYR01000688">
    <property type="protein sequence ID" value="KMZ71108.1"/>
    <property type="molecule type" value="Genomic_DNA"/>
</dbReference>
<evidence type="ECO:0008006" key="10">
    <source>
        <dbReference type="Google" id="ProtNLM"/>
    </source>
</evidence>
<comment type="subcellular location">
    <subcellularLocation>
        <location evidence="1">Cell membrane</location>
    </subcellularLocation>
</comment>
<gene>
    <name evidence="8" type="ORF">ZOSMA_188G00060</name>
</gene>
<keyword evidence="9" id="KW-1185">Reference proteome</keyword>
<keyword evidence="5" id="KW-0472">Membrane</keyword>
<dbReference type="GO" id="GO:0009734">
    <property type="term" value="P:auxin-activated signaling pathway"/>
    <property type="evidence" value="ECO:0007669"/>
    <property type="project" value="UniProtKB-KW"/>
</dbReference>
<keyword evidence="6" id="KW-0927">Auxin signaling pathway</keyword>
<evidence type="ECO:0000256" key="6">
    <source>
        <dbReference type="ARBA" id="ARBA00023294"/>
    </source>
</evidence>
<protein>
    <recommendedName>
        <fullName evidence="10">Protein BIG GRAIN 1-like B</fullName>
    </recommendedName>
</protein>
<dbReference type="PANTHER" id="PTHR33541">
    <property type="entry name" value="PROTEIN BIG GRAIN 1-LIKE A-RELATED"/>
    <property type="match status" value="1"/>
</dbReference>
<evidence type="ECO:0000256" key="5">
    <source>
        <dbReference type="ARBA" id="ARBA00023136"/>
    </source>
</evidence>
<evidence type="ECO:0000256" key="1">
    <source>
        <dbReference type="ARBA" id="ARBA00004236"/>
    </source>
</evidence>
<dbReference type="GO" id="GO:0005886">
    <property type="term" value="C:plasma membrane"/>
    <property type="evidence" value="ECO:0007669"/>
    <property type="project" value="UniProtKB-SubCell"/>
</dbReference>
<evidence type="ECO:0000256" key="3">
    <source>
        <dbReference type="ARBA" id="ARBA00022448"/>
    </source>
</evidence>